<gene>
    <name evidence="2" type="ORF">BDQ12DRAFT_714660</name>
</gene>
<accession>A0A5C3LRA6</accession>
<keyword evidence="3" id="KW-1185">Reference proteome</keyword>
<dbReference type="Proteomes" id="UP000308652">
    <property type="component" value="Unassembled WGS sequence"/>
</dbReference>
<sequence>MAPTTNAYSNTSISASIHHATTFLAYPLHNIFDVNTMSILQAVLASSFHVAFMDSPALSLTLSPLTLPPRPIHAASIAAGVSWAQWMAALGNGEFELCITPTEVVIRVAGIMQDHEITVWKAQEQVEQVPISKLSRQSASVLAPLQLGIQRRTLAQQLIESDEEGEEEMFRLISSGIVSPTPTREVFPSLRRMKSFDTVPLIAKSSNSFQVETSTPSPPSSRPSSRSSMTSTDSHFSYSSSEESMTSVSSTSSFAVVKPTIYVPPQHKTPVFGKPSFPPVAPRLAATSFTPRCALHTPSKMSTPQLLPFKPTTPRVDADKASNVIIDTSRKPTSYLYQGGRSTVLTGGVMLGGAPSKVKVEQPKYRAPIGARRTRGEAGTWRRSAMHA</sequence>
<dbReference type="STRING" id="68775.A0A5C3LRA6"/>
<proteinExistence type="predicted"/>
<protein>
    <recommendedName>
        <fullName evidence="4">Anti-proliferative protein domain-containing protein</fullName>
    </recommendedName>
</protein>
<name>A0A5C3LRA6_9AGAR</name>
<organism evidence="2 3">
    <name type="scientific">Crucibulum laeve</name>
    <dbReference type="NCBI Taxonomy" id="68775"/>
    <lineage>
        <taxon>Eukaryota</taxon>
        <taxon>Fungi</taxon>
        <taxon>Dikarya</taxon>
        <taxon>Basidiomycota</taxon>
        <taxon>Agaricomycotina</taxon>
        <taxon>Agaricomycetes</taxon>
        <taxon>Agaricomycetidae</taxon>
        <taxon>Agaricales</taxon>
        <taxon>Agaricineae</taxon>
        <taxon>Nidulariaceae</taxon>
        <taxon>Crucibulum</taxon>
    </lineage>
</organism>
<feature type="compositionally biased region" description="Low complexity" evidence="1">
    <location>
        <begin position="222"/>
        <end position="242"/>
    </location>
</feature>
<dbReference type="EMBL" id="ML213621">
    <property type="protein sequence ID" value="TFK35410.1"/>
    <property type="molecule type" value="Genomic_DNA"/>
</dbReference>
<reference evidence="2 3" key="1">
    <citation type="journal article" date="2019" name="Nat. Ecol. Evol.">
        <title>Megaphylogeny resolves global patterns of mushroom evolution.</title>
        <authorList>
            <person name="Varga T."/>
            <person name="Krizsan K."/>
            <person name="Foldi C."/>
            <person name="Dima B."/>
            <person name="Sanchez-Garcia M."/>
            <person name="Sanchez-Ramirez S."/>
            <person name="Szollosi G.J."/>
            <person name="Szarkandi J.G."/>
            <person name="Papp V."/>
            <person name="Albert L."/>
            <person name="Andreopoulos W."/>
            <person name="Angelini C."/>
            <person name="Antonin V."/>
            <person name="Barry K.W."/>
            <person name="Bougher N.L."/>
            <person name="Buchanan P."/>
            <person name="Buyck B."/>
            <person name="Bense V."/>
            <person name="Catcheside P."/>
            <person name="Chovatia M."/>
            <person name="Cooper J."/>
            <person name="Damon W."/>
            <person name="Desjardin D."/>
            <person name="Finy P."/>
            <person name="Geml J."/>
            <person name="Haridas S."/>
            <person name="Hughes K."/>
            <person name="Justo A."/>
            <person name="Karasinski D."/>
            <person name="Kautmanova I."/>
            <person name="Kiss B."/>
            <person name="Kocsube S."/>
            <person name="Kotiranta H."/>
            <person name="LaButti K.M."/>
            <person name="Lechner B.E."/>
            <person name="Liimatainen K."/>
            <person name="Lipzen A."/>
            <person name="Lukacs Z."/>
            <person name="Mihaltcheva S."/>
            <person name="Morgado L.N."/>
            <person name="Niskanen T."/>
            <person name="Noordeloos M.E."/>
            <person name="Ohm R.A."/>
            <person name="Ortiz-Santana B."/>
            <person name="Ovrebo C."/>
            <person name="Racz N."/>
            <person name="Riley R."/>
            <person name="Savchenko A."/>
            <person name="Shiryaev A."/>
            <person name="Soop K."/>
            <person name="Spirin V."/>
            <person name="Szebenyi C."/>
            <person name="Tomsovsky M."/>
            <person name="Tulloss R.E."/>
            <person name="Uehling J."/>
            <person name="Grigoriev I.V."/>
            <person name="Vagvolgyi C."/>
            <person name="Papp T."/>
            <person name="Martin F.M."/>
            <person name="Miettinen O."/>
            <person name="Hibbett D.S."/>
            <person name="Nagy L.G."/>
        </authorList>
    </citation>
    <scope>NUCLEOTIDE SEQUENCE [LARGE SCALE GENOMIC DNA]</scope>
    <source>
        <strain evidence="2 3">CBS 166.37</strain>
    </source>
</reference>
<evidence type="ECO:0008006" key="4">
    <source>
        <dbReference type="Google" id="ProtNLM"/>
    </source>
</evidence>
<evidence type="ECO:0000313" key="2">
    <source>
        <dbReference type="EMBL" id="TFK35410.1"/>
    </source>
</evidence>
<feature type="region of interest" description="Disordered" evidence="1">
    <location>
        <begin position="207"/>
        <end position="242"/>
    </location>
</feature>
<evidence type="ECO:0000313" key="3">
    <source>
        <dbReference type="Proteomes" id="UP000308652"/>
    </source>
</evidence>
<dbReference type="AlphaFoldDB" id="A0A5C3LRA6"/>
<evidence type="ECO:0000256" key="1">
    <source>
        <dbReference type="SAM" id="MobiDB-lite"/>
    </source>
</evidence>
<dbReference type="OrthoDB" id="19928at2759"/>